<dbReference type="CDD" id="cd23767">
    <property type="entry name" value="IQCD"/>
    <property type="match status" value="1"/>
</dbReference>
<protein>
    <recommendedName>
        <fullName evidence="6">DUF4005 domain-containing protein</fullName>
    </recommendedName>
</protein>
<evidence type="ECO:0000256" key="2">
    <source>
        <dbReference type="ARBA" id="ARBA00024341"/>
    </source>
</evidence>
<feature type="compositionally biased region" description="Low complexity" evidence="3">
    <location>
        <begin position="587"/>
        <end position="618"/>
    </location>
</feature>
<accession>A0ABP0UA34</accession>
<feature type="region of interest" description="Disordered" evidence="3">
    <location>
        <begin position="445"/>
        <end position="467"/>
    </location>
</feature>
<feature type="compositionally biased region" description="Polar residues" evidence="3">
    <location>
        <begin position="326"/>
        <end position="346"/>
    </location>
</feature>
<name>A0ABP0UA34_9BRYO</name>
<dbReference type="PANTHER" id="PTHR32295">
    <property type="entry name" value="IQ-DOMAIN 5-RELATED"/>
    <property type="match status" value="1"/>
</dbReference>
<feature type="compositionally biased region" description="Basic residues" evidence="3">
    <location>
        <begin position="348"/>
        <end position="361"/>
    </location>
</feature>
<feature type="compositionally biased region" description="Basic and acidic residues" evidence="3">
    <location>
        <begin position="18"/>
        <end position="51"/>
    </location>
</feature>
<feature type="region of interest" description="Disordered" evidence="3">
    <location>
        <begin position="11"/>
        <end position="51"/>
    </location>
</feature>
<feature type="compositionally biased region" description="Basic and acidic residues" evidence="3">
    <location>
        <begin position="504"/>
        <end position="521"/>
    </location>
</feature>
<reference evidence="4" key="1">
    <citation type="submission" date="2024-02" db="EMBL/GenBank/DDBJ databases">
        <authorList>
            <consortium name="ELIXIR-Norway"/>
            <consortium name="Elixir Norway"/>
        </authorList>
    </citation>
    <scope>NUCLEOTIDE SEQUENCE</scope>
</reference>
<keyword evidence="1" id="KW-0112">Calmodulin-binding</keyword>
<feature type="compositionally biased region" description="Basic and acidic residues" evidence="3">
    <location>
        <begin position="528"/>
        <end position="540"/>
    </location>
</feature>
<organism evidence="4 5">
    <name type="scientific">Sphagnum troendelagicum</name>
    <dbReference type="NCBI Taxonomy" id="128251"/>
    <lineage>
        <taxon>Eukaryota</taxon>
        <taxon>Viridiplantae</taxon>
        <taxon>Streptophyta</taxon>
        <taxon>Embryophyta</taxon>
        <taxon>Bryophyta</taxon>
        <taxon>Sphagnophytina</taxon>
        <taxon>Sphagnopsida</taxon>
        <taxon>Sphagnales</taxon>
        <taxon>Sphagnaceae</taxon>
        <taxon>Sphagnum</taxon>
    </lineage>
</organism>
<evidence type="ECO:0000256" key="3">
    <source>
        <dbReference type="SAM" id="MobiDB-lite"/>
    </source>
</evidence>
<gene>
    <name evidence="4" type="ORF">CSSPTR1EN2_LOCUS11957</name>
</gene>
<sequence>MGASSKFFKALMSGGRRGGGERSNPEKSGSDKTISESAPSERSHQSDKDDSMLDELSIDLNAVSSSTSSHALVVVADWAALRIQTVFRAFLARRALRALKGLVRLQAVVRGHIVRRQAAITLKCMQALVRVQAQVRASRVQITPQGLLTIQQTISHHHLMKALLRESELGWCTISGTIQDIQAKQQQKQEGIIKHERMKAYEAYTHEQQLEVAGNSQIYFNHEGEKPGWGWSWLEQWMAARPSENQLVDSDMGLKEVRTPVHQATATQSVQSFVEELPLQELTTKVAAGANNDLAQYTSPITSTLIQLQRQQQQMLGGHADEHSDSSSTPHSQTLLSNSDNAQPASQRRYKVAIKSAKARLKPQSTTPKQVQPVDDDNHPPARKHLSSSSPTQEVQEHRSMIGGGVSVSPKAFQGTASVIASGSRSQRLSHKSAFKLQMQYASERASSKNTDYLTTSSNSERPVSSHKATEFLMATSYNSEQNARKPERTSFLHSSSSYNNNSHDQRQLHKDDDHPQHHQDFLTTSYRYERPPRKSEKDLYQQSRRSAEHATTSHNNSDIRSSRKLNNKADGDYLQQSYDMERWQSSERPSSSSYKSASHTSTRSNRSASAATRSKASGDYLHRSYQSDRQSIQGRDSTSSLPSASYADFRKPFR</sequence>
<dbReference type="Proteomes" id="UP001497512">
    <property type="component" value="Chromosome 19"/>
</dbReference>
<proteinExistence type="inferred from homology"/>
<evidence type="ECO:0000313" key="5">
    <source>
        <dbReference type="Proteomes" id="UP001497512"/>
    </source>
</evidence>
<feature type="compositionally biased region" description="Polar residues" evidence="3">
    <location>
        <begin position="541"/>
        <end position="560"/>
    </location>
</feature>
<evidence type="ECO:0008006" key="6">
    <source>
        <dbReference type="Google" id="ProtNLM"/>
    </source>
</evidence>
<keyword evidence="5" id="KW-1185">Reference proteome</keyword>
<dbReference type="PANTHER" id="PTHR32295:SF280">
    <property type="entry name" value="DUF4005 DOMAIN-CONTAINING PROTEIN"/>
    <property type="match status" value="1"/>
</dbReference>
<feature type="compositionally biased region" description="Polar residues" evidence="3">
    <location>
        <begin position="448"/>
        <end position="463"/>
    </location>
</feature>
<feature type="compositionally biased region" description="Polar residues" evidence="3">
    <location>
        <begin position="628"/>
        <end position="644"/>
    </location>
</feature>
<evidence type="ECO:0000313" key="4">
    <source>
        <dbReference type="EMBL" id="CAK9213767.1"/>
    </source>
</evidence>
<feature type="region of interest" description="Disordered" evidence="3">
    <location>
        <begin position="309"/>
        <end position="399"/>
    </location>
</feature>
<comment type="similarity">
    <text evidence="2">Belongs to the IQD family.</text>
</comment>
<evidence type="ECO:0000256" key="1">
    <source>
        <dbReference type="ARBA" id="ARBA00022860"/>
    </source>
</evidence>
<feature type="region of interest" description="Disordered" evidence="3">
    <location>
        <begin position="479"/>
        <end position="655"/>
    </location>
</feature>
<dbReference type="Gene3D" id="1.20.5.190">
    <property type="match status" value="1"/>
</dbReference>
<dbReference type="PROSITE" id="PS50096">
    <property type="entry name" value="IQ"/>
    <property type="match status" value="2"/>
</dbReference>
<dbReference type="EMBL" id="OZ019911">
    <property type="protein sequence ID" value="CAK9213767.1"/>
    <property type="molecule type" value="Genomic_DNA"/>
</dbReference>